<comment type="caution">
    <text evidence="4">The sequence shown here is derived from an EMBL/GenBank/DDBJ whole genome shotgun (WGS) entry which is preliminary data.</text>
</comment>
<dbReference type="InterPro" id="IPR020568">
    <property type="entry name" value="Ribosomal_Su5_D2-typ_SF"/>
</dbReference>
<dbReference type="Gene3D" id="3.30.230.120">
    <property type="match status" value="1"/>
</dbReference>
<dbReference type="GO" id="GO:0047940">
    <property type="term" value="F:glucuronokinase activity"/>
    <property type="evidence" value="ECO:0007669"/>
    <property type="project" value="TreeGrafter"/>
</dbReference>
<proteinExistence type="predicted"/>
<name>A0A9N8ZNN0_9GLOM</name>
<keyword evidence="2" id="KW-0067">ATP-binding</keyword>
<dbReference type="EMBL" id="CAJVPV010001588">
    <property type="protein sequence ID" value="CAG8501985.1"/>
    <property type="molecule type" value="Genomic_DNA"/>
</dbReference>
<dbReference type="PANTHER" id="PTHR38710">
    <property type="entry name" value="WITH PUTATIVE URIDYL PYROPHOSPHORYLASE-RELATED"/>
    <property type="match status" value="1"/>
</dbReference>
<dbReference type="Gene3D" id="3.90.550.10">
    <property type="entry name" value="Spore Coat Polysaccharide Biosynthesis Protein SpsA, Chain A"/>
    <property type="match status" value="1"/>
</dbReference>
<sequence length="638" mass="72591">MPKPLLPISGKPAINWWFDELKNKIGGKIYLVTNAHKWADCNYIPKYNILNNGDTSHEENQSFLSNVELVSRVKSLNDKTIIVQAELLFDPVRDVHFTNMLFDDDGSDKIIFCNNSISGEVHQKEFVLSKNLSDELSEKFRVWDVDDSSLMACVFGQNVLSLIDQYLLSMSKRSIVVGCKFGDDIEQFLKFVIHQNHCAKIISLSNIRLFKWKDPILDLSSYLSTFRYSLDQMLGQYLIHPTKRRSDPIITRSYARIGLMGNPSDGFYGKTISLLISNFFAEITLIPNKILDAQEYSRIAFLPSLTFTATSFSSIQSLASIFSLERYSNADILLHATCKVFYTHCRGQNISLHNQGFKILLETNIPRQVGLAGSSAIITAFWKGMMRFYCIDDAKIALSLQAKLILDVEKVELGINAGLQDRVIQTYGGLMYMDFEKEMMLKNNGIGKYERIDENLLPKGLWIAYDINPSDSGKIHSDVRKRYESGNQKVIHAMEKFASLAERARQLLLDSSHNSFLKRKQLASLMTENFNLRKEIYDKAIDAKSLRMIELANMHGFAAKFTGSGGAIVGLWNGDGDDGNVVTKDSDGSHFKHWSEKDEAYNGKREMMQIELLKRDLQKEGFVFCEVKLLNEKFDEDN</sequence>
<dbReference type="InterPro" id="IPR053034">
    <property type="entry name" value="Glucuronokinase-like"/>
</dbReference>
<dbReference type="OrthoDB" id="1924968at2759"/>
<dbReference type="GO" id="GO:0005524">
    <property type="term" value="F:ATP binding"/>
    <property type="evidence" value="ECO:0007669"/>
    <property type="project" value="UniProtKB-KW"/>
</dbReference>
<dbReference type="SUPFAM" id="SSF54211">
    <property type="entry name" value="Ribosomal protein S5 domain 2-like"/>
    <property type="match status" value="1"/>
</dbReference>
<evidence type="ECO:0000259" key="3">
    <source>
        <dbReference type="Pfam" id="PF00288"/>
    </source>
</evidence>
<dbReference type="Proteomes" id="UP000789342">
    <property type="component" value="Unassembled WGS sequence"/>
</dbReference>
<evidence type="ECO:0000256" key="2">
    <source>
        <dbReference type="ARBA" id="ARBA00022840"/>
    </source>
</evidence>
<dbReference type="SUPFAM" id="SSF55060">
    <property type="entry name" value="GHMP Kinase, C-terminal domain"/>
    <property type="match status" value="1"/>
</dbReference>
<organism evidence="4 5">
    <name type="scientific">Acaulospora morrowiae</name>
    <dbReference type="NCBI Taxonomy" id="94023"/>
    <lineage>
        <taxon>Eukaryota</taxon>
        <taxon>Fungi</taxon>
        <taxon>Fungi incertae sedis</taxon>
        <taxon>Mucoromycota</taxon>
        <taxon>Glomeromycotina</taxon>
        <taxon>Glomeromycetes</taxon>
        <taxon>Diversisporales</taxon>
        <taxon>Acaulosporaceae</taxon>
        <taxon>Acaulospora</taxon>
    </lineage>
</organism>
<dbReference type="InterPro" id="IPR006204">
    <property type="entry name" value="GHMP_kinase_N_dom"/>
</dbReference>
<feature type="domain" description="GHMP kinase N-terminal" evidence="3">
    <location>
        <begin position="351"/>
        <end position="429"/>
    </location>
</feature>
<evidence type="ECO:0000313" key="4">
    <source>
        <dbReference type="EMBL" id="CAG8501985.1"/>
    </source>
</evidence>
<accession>A0A9N8ZNN0</accession>
<reference evidence="4" key="1">
    <citation type="submission" date="2021-06" db="EMBL/GenBank/DDBJ databases">
        <authorList>
            <person name="Kallberg Y."/>
            <person name="Tangrot J."/>
            <person name="Rosling A."/>
        </authorList>
    </citation>
    <scope>NUCLEOTIDE SEQUENCE</scope>
    <source>
        <strain evidence="4">CL551</strain>
    </source>
</reference>
<evidence type="ECO:0000256" key="1">
    <source>
        <dbReference type="ARBA" id="ARBA00022741"/>
    </source>
</evidence>
<protein>
    <submittedName>
        <fullName evidence="4">8271_t:CDS:1</fullName>
    </submittedName>
</protein>
<keyword evidence="1" id="KW-0547">Nucleotide-binding</keyword>
<dbReference type="PRINTS" id="PR00959">
    <property type="entry name" value="MEVGALKINASE"/>
</dbReference>
<evidence type="ECO:0000313" key="5">
    <source>
        <dbReference type="Proteomes" id="UP000789342"/>
    </source>
</evidence>
<dbReference type="InterPro" id="IPR036554">
    <property type="entry name" value="GHMP_kinase_C_sf"/>
</dbReference>
<dbReference type="AlphaFoldDB" id="A0A9N8ZNN0"/>
<dbReference type="Pfam" id="PF00288">
    <property type="entry name" value="GHMP_kinases_N"/>
    <property type="match status" value="1"/>
</dbReference>
<dbReference type="InterPro" id="IPR029044">
    <property type="entry name" value="Nucleotide-diphossugar_trans"/>
</dbReference>
<gene>
    <name evidence="4" type="ORF">AMORRO_LOCUS3296</name>
</gene>
<keyword evidence="5" id="KW-1185">Reference proteome</keyword>
<dbReference type="PANTHER" id="PTHR38710:SF1">
    <property type="entry name" value="WITH PUTATIVE URIDYL PYROPHOSPHORYLASE-RELATED"/>
    <property type="match status" value="1"/>
</dbReference>